<sequence length="185" mass="21053">MKKSLSATEHTALLNVLKTRFEHNMKRHQQLVWEPIQRKIEANPVKAWSLQQMELSGGEPDVIGLDPISNAYLFVDCATESPKGRRSLCFDQAALDSRKENKPADSAVETAKQMGVELLTEEQYRQLQTLGEFDLKTSSWIQTPANIRQLGGALFCDRRYNHVFTYHNGAISYYAARGFRAILHL</sequence>
<gene>
    <name evidence="1" type="ORF">DCO56_00325</name>
</gene>
<keyword evidence="2" id="KW-1185">Reference proteome</keyword>
<organism evidence="1 2">
    <name type="scientific">Sphingobacterium athyrii</name>
    <dbReference type="NCBI Taxonomy" id="2152717"/>
    <lineage>
        <taxon>Bacteria</taxon>
        <taxon>Pseudomonadati</taxon>
        <taxon>Bacteroidota</taxon>
        <taxon>Sphingobacteriia</taxon>
        <taxon>Sphingobacteriales</taxon>
        <taxon>Sphingobacteriaceae</taxon>
        <taxon>Sphingobacterium</taxon>
    </lineage>
</organism>
<comment type="caution">
    <text evidence="1">The sequence shown here is derived from an EMBL/GenBank/DDBJ whole genome shotgun (WGS) entry which is preliminary data.</text>
</comment>
<name>A0A363NXM0_9SPHI</name>
<dbReference type="AlphaFoldDB" id="A0A363NXM0"/>
<dbReference type="EMBL" id="QCXX01000001">
    <property type="protein sequence ID" value="PUV25480.1"/>
    <property type="molecule type" value="Genomic_DNA"/>
</dbReference>
<dbReference type="InterPro" id="IPR025352">
    <property type="entry name" value="DUF4256"/>
</dbReference>
<evidence type="ECO:0000313" key="1">
    <source>
        <dbReference type="EMBL" id="PUV25480.1"/>
    </source>
</evidence>
<reference evidence="1 2" key="1">
    <citation type="submission" date="2018-04" db="EMBL/GenBank/DDBJ databases">
        <title>Sphingobacterium sp. M46 Genome.</title>
        <authorList>
            <person name="Cheng J."/>
            <person name="Li Y."/>
        </authorList>
    </citation>
    <scope>NUCLEOTIDE SEQUENCE [LARGE SCALE GENOMIC DNA]</scope>
    <source>
        <strain evidence="1 2">M46</strain>
    </source>
</reference>
<protein>
    <submittedName>
        <fullName evidence="1">DUF4256 domain-containing protein</fullName>
    </submittedName>
</protein>
<dbReference type="RefSeq" id="WP_108631804.1">
    <property type="nucleotide sequence ID" value="NZ_QCXX01000001.1"/>
</dbReference>
<dbReference type="Proteomes" id="UP000250831">
    <property type="component" value="Unassembled WGS sequence"/>
</dbReference>
<dbReference type="Pfam" id="PF14066">
    <property type="entry name" value="DUF4256"/>
    <property type="match status" value="1"/>
</dbReference>
<accession>A0A363NXM0</accession>
<dbReference type="OrthoDB" id="8442276at2"/>
<proteinExistence type="predicted"/>
<evidence type="ECO:0000313" key="2">
    <source>
        <dbReference type="Proteomes" id="UP000250831"/>
    </source>
</evidence>